<feature type="transmembrane region" description="Helical" evidence="1">
    <location>
        <begin position="127"/>
        <end position="151"/>
    </location>
</feature>
<protein>
    <recommendedName>
        <fullName evidence="4">ABC transporter permease</fullName>
    </recommendedName>
</protein>
<feature type="transmembrane region" description="Helical" evidence="1">
    <location>
        <begin position="464"/>
        <end position="482"/>
    </location>
</feature>
<feature type="transmembrane region" description="Helical" evidence="1">
    <location>
        <begin position="439"/>
        <end position="457"/>
    </location>
</feature>
<keyword evidence="1" id="KW-1133">Transmembrane helix</keyword>
<feature type="transmembrane region" description="Helical" evidence="1">
    <location>
        <begin position="199"/>
        <end position="215"/>
    </location>
</feature>
<feature type="transmembrane region" description="Helical" evidence="1">
    <location>
        <begin position="163"/>
        <end position="187"/>
    </location>
</feature>
<feature type="transmembrane region" description="Helical" evidence="1">
    <location>
        <begin position="349"/>
        <end position="372"/>
    </location>
</feature>
<feature type="transmembrane region" description="Helical" evidence="1">
    <location>
        <begin position="21"/>
        <end position="42"/>
    </location>
</feature>
<keyword evidence="1" id="KW-0472">Membrane</keyword>
<evidence type="ECO:0008006" key="4">
    <source>
        <dbReference type="Google" id="ProtNLM"/>
    </source>
</evidence>
<name>A0ABS7G217_9ACTN</name>
<accession>A0ABS7G217</accession>
<sequence length="535" mass="53779">MTAGRARAARAVAGLMVRRHRLMLAAWTSLVIVLSGVTVPFYQSTYATAGQRRAAVEEAQHSTATTLLYGGLPDPGTPAQMFAWEIGAIVTLLAAFLGVLLAAALTRAAEEDGTLELLLTCGTAARAGLGGAGAVLAGTAAVLAGGCTLAVGASAGSVEAVTWPGAVAFGAVVGLTFLISAALTAVLAQLVATARGARLLGTAAIGAAVAVRAVADTKDLPWLNGLSPLALRTTVAPFTHDRWWVLAACAVVVAALAGAAVLLFDRREYGAGLLPSRRPSGGRLRVRSGVGLDFRLGRASIAVWAVAVAGIGSLFAAMGSGAVQRGREGEVKGFLGAQMGTGDPAAGYFSFYGTVVGLAVAVFAVLTTLRAARAEQAGLTDQVLCTGRRRWEPLAAAAAVAFAGSGAVLLLTGAAGALIAPTAITGTDVALRAFTYSAGQWPAAAAAAGWTVLLIGLRPRLAPLAWAPFAASAALALLGRLLRVPERIRDLGVFQHVPDLAAPDPDPTALAVLLAVAALTTAAGLAAAARRDVAA</sequence>
<evidence type="ECO:0000313" key="2">
    <source>
        <dbReference type="EMBL" id="MBW8486749.1"/>
    </source>
</evidence>
<dbReference type="Proteomes" id="UP000774570">
    <property type="component" value="Unassembled WGS sequence"/>
</dbReference>
<keyword evidence="1" id="KW-0812">Transmembrane</keyword>
<comment type="caution">
    <text evidence="2">The sequence shown here is derived from an EMBL/GenBank/DDBJ whole genome shotgun (WGS) entry which is preliminary data.</text>
</comment>
<feature type="transmembrane region" description="Helical" evidence="1">
    <location>
        <begin position="301"/>
        <end position="323"/>
    </location>
</feature>
<evidence type="ECO:0000256" key="1">
    <source>
        <dbReference type="SAM" id="Phobius"/>
    </source>
</evidence>
<gene>
    <name evidence="2" type="ORF">K1Y72_30580</name>
</gene>
<feature type="transmembrane region" description="Helical" evidence="1">
    <location>
        <begin position="82"/>
        <end position="106"/>
    </location>
</feature>
<feature type="transmembrane region" description="Helical" evidence="1">
    <location>
        <begin position="509"/>
        <end position="529"/>
    </location>
</feature>
<feature type="transmembrane region" description="Helical" evidence="1">
    <location>
        <begin position="393"/>
        <end position="419"/>
    </location>
</feature>
<proteinExistence type="predicted"/>
<dbReference type="EMBL" id="JAIBOA010000026">
    <property type="protein sequence ID" value="MBW8486749.1"/>
    <property type="molecule type" value="Genomic_DNA"/>
</dbReference>
<keyword evidence="3" id="KW-1185">Reference proteome</keyword>
<feature type="transmembrane region" description="Helical" evidence="1">
    <location>
        <begin position="243"/>
        <end position="264"/>
    </location>
</feature>
<evidence type="ECO:0000313" key="3">
    <source>
        <dbReference type="Proteomes" id="UP000774570"/>
    </source>
</evidence>
<reference evidence="2 3" key="1">
    <citation type="submission" date="2021-07" db="EMBL/GenBank/DDBJ databases">
        <title>Actinomadura sp. PM05-2 isolated from lichen.</title>
        <authorList>
            <person name="Somphong A."/>
            <person name="Phongsopitanun W."/>
            <person name="Tanasupawat S."/>
            <person name="Peongsungnone V."/>
        </authorList>
    </citation>
    <scope>NUCLEOTIDE SEQUENCE [LARGE SCALE GENOMIC DNA]</scope>
    <source>
        <strain evidence="2 3">PM05-2</strain>
    </source>
</reference>
<organism evidence="2 3">
    <name type="scientific">Actinomadura parmotrematis</name>
    <dbReference type="NCBI Taxonomy" id="2864039"/>
    <lineage>
        <taxon>Bacteria</taxon>
        <taxon>Bacillati</taxon>
        <taxon>Actinomycetota</taxon>
        <taxon>Actinomycetes</taxon>
        <taxon>Streptosporangiales</taxon>
        <taxon>Thermomonosporaceae</taxon>
        <taxon>Actinomadura</taxon>
    </lineage>
</organism>
<dbReference type="RefSeq" id="WP_220169988.1">
    <property type="nucleotide sequence ID" value="NZ_JAIBOA010000026.1"/>
</dbReference>